<organism evidence="1 2">
    <name type="scientific">Ancylobacter pratisalsi</name>
    <dbReference type="NCBI Taxonomy" id="1745854"/>
    <lineage>
        <taxon>Bacteria</taxon>
        <taxon>Pseudomonadati</taxon>
        <taxon>Pseudomonadota</taxon>
        <taxon>Alphaproteobacteria</taxon>
        <taxon>Hyphomicrobiales</taxon>
        <taxon>Xanthobacteraceae</taxon>
        <taxon>Ancylobacter</taxon>
    </lineage>
</organism>
<proteinExistence type="predicted"/>
<dbReference type="AlphaFoldDB" id="A0A6P1YPK2"/>
<evidence type="ECO:0000313" key="1">
    <source>
        <dbReference type="EMBL" id="QIB35309.1"/>
    </source>
</evidence>
<dbReference type="Proteomes" id="UP000464751">
    <property type="component" value="Chromosome"/>
</dbReference>
<accession>A0A6P1YPK2</accession>
<sequence>MGFDDAMRTAAHSAEQAVSRAMAKYRDGLVTDEDDLTGVLVGSLDAEFSAKGGSDIGGLQWSSSILRHRKGVAAEEKRIGADMIIHVRVNTPIQTYSKAVLVQAKRQEPGDQMSAKERNELLGQCKKMLAVTPAAFVFDYAKGEMRCASATKIGGSTNNDLHAACNWTAYRFFLELFRCPIGDPRITSAKAADLPVPIVLKLAGTGDLTQE</sequence>
<dbReference type="KEGG" id="apra:G3A50_17500"/>
<evidence type="ECO:0008006" key="3">
    <source>
        <dbReference type="Google" id="ProtNLM"/>
    </source>
</evidence>
<protein>
    <recommendedName>
        <fullName evidence="3">Restriction endonuclease</fullName>
    </recommendedName>
</protein>
<name>A0A6P1YPK2_9HYPH</name>
<reference evidence="1 2" key="1">
    <citation type="submission" date="2020-02" db="EMBL/GenBank/DDBJ databases">
        <authorList>
            <person name="Li G."/>
        </authorList>
    </citation>
    <scope>NUCLEOTIDE SEQUENCE [LARGE SCALE GENOMIC DNA]</scope>
    <source>
        <strain evidence="1 2">DSM 102029</strain>
    </source>
</reference>
<dbReference type="RefSeq" id="WP_163076449.1">
    <property type="nucleotide sequence ID" value="NZ_CP048630.1"/>
</dbReference>
<gene>
    <name evidence="1" type="ORF">G3A50_17500</name>
</gene>
<evidence type="ECO:0000313" key="2">
    <source>
        <dbReference type="Proteomes" id="UP000464751"/>
    </source>
</evidence>
<dbReference type="EMBL" id="CP048630">
    <property type="protein sequence ID" value="QIB35309.1"/>
    <property type="molecule type" value="Genomic_DNA"/>
</dbReference>
<keyword evidence="2" id="KW-1185">Reference proteome</keyword>